<keyword evidence="12" id="KW-1185">Reference proteome</keyword>
<dbReference type="EMBL" id="FQXV01000012">
    <property type="protein sequence ID" value="SHI17597.1"/>
    <property type="molecule type" value="Genomic_DNA"/>
</dbReference>
<gene>
    <name evidence="11" type="ORF">SAMN02745823_03025</name>
</gene>
<dbReference type="Proteomes" id="UP000183995">
    <property type="component" value="Unassembled WGS sequence"/>
</dbReference>
<evidence type="ECO:0000256" key="4">
    <source>
        <dbReference type="ARBA" id="ARBA00012381"/>
    </source>
</evidence>
<dbReference type="InterPro" id="IPR015376">
    <property type="entry name" value="Znr_NADH_PPase"/>
</dbReference>
<evidence type="ECO:0000256" key="2">
    <source>
        <dbReference type="ARBA" id="ARBA00001947"/>
    </source>
</evidence>
<evidence type="ECO:0000256" key="3">
    <source>
        <dbReference type="ARBA" id="ARBA00009595"/>
    </source>
</evidence>
<dbReference type="Pfam" id="PF00293">
    <property type="entry name" value="NUDIX"/>
    <property type="match status" value="1"/>
</dbReference>
<comment type="similarity">
    <text evidence="3">Belongs to the Nudix hydrolase family. NudC subfamily.</text>
</comment>
<evidence type="ECO:0000256" key="5">
    <source>
        <dbReference type="ARBA" id="ARBA00022723"/>
    </source>
</evidence>
<accession>A0A1M5YZZ9</accession>
<dbReference type="Gene3D" id="3.90.79.10">
    <property type="entry name" value="Nucleoside Triphosphate Pyrophosphohydrolase"/>
    <property type="match status" value="1"/>
</dbReference>
<feature type="domain" description="Nudix hydrolase" evidence="10">
    <location>
        <begin position="149"/>
        <end position="274"/>
    </location>
</feature>
<dbReference type="InterPro" id="IPR050241">
    <property type="entry name" value="NAD-cap_RNA_hydrolase_NudC"/>
</dbReference>
<organism evidence="11 12">
    <name type="scientific">Sporobacter termitidis DSM 10068</name>
    <dbReference type="NCBI Taxonomy" id="1123282"/>
    <lineage>
        <taxon>Bacteria</taxon>
        <taxon>Bacillati</taxon>
        <taxon>Bacillota</taxon>
        <taxon>Clostridia</taxon>
        <taxon>Eubacteriales</taxon>
        <taxon>Oscillospiraceae</taxon>
        <taxon>Sporobacter</taxon>
    </lineage>
</organism>
<dbReference type="STRING" id="1123282.SAMN02745823_03025"/>
<evidence type="ECO:0000256" key="9">
    <source>
        <dbReference type="ARBA" id="ARBA00023679"/>
    </source>
</evidence>
<dbReference type="EC" id="3.6.1.22" evidence="4"/>
<dbReference type="GO" id="GO:0006742">
    <property type="term" value="P:NADP+ catabolic process"/>
    <property type="evidence" value="ECO:0007669"/>
    <property type="project" value="TreeGrafter"/>
</dbReference>
<dbReference type="Gene3D" id="3.90.79.20">
    <property type="match status" value="1"/>
</dbReference>
<dbReference type="SUPFAM" id="SSF55811">
    <property type="entry name" value="Nudix"/>
    <property type="match status" value="1"/>
</dbReference>
<evidence type="ECO:0000256" key="7">
    <source>
        <dbReference type="ARBA" id="ARBA00022842"/>
    </source>
</evidence>
<dbReference type="GO" id="GO:0035529">
    <property type="term" value="F:NADH pyrophosphatase activity"/>
    <property type="evidence" value="ECO:0007669"/>
    <property type="project" value="TreeGrafter"/>
</dbReference>
<dbReference type="InterPro" id="IPR000086">
    <property type="entry name" value="NUDIX_hydrolase_dom"/>
</dbReference>
<dbReference type="InterPro" id="IPR020084">
    <property type="entry name" value="NUDIX_hydrolase_CS"/>
</dbReference>
<dbReference type="PROSITE" id="PS00893">
    <property type="entry name" value="NUDIX_BOX"/>
    <property type="match status" value="1"/>
</dbReference>
<proteinExistence type="inferred from homology"/>
<dbReference type="RefSeq" id="WP_073080685.1">
    <property type="nucleotide sequence ID" value="NZ_FQXV01000012.1"/>
</dbReference>
<evidence type="ECO:0000256" key="6">
    <source>
        <dbReference type="ARBA" id="ARBA00022801"/>
    </source>
</evidence>
<name>A0A1M5YZZ9_9FIRM</name>
<dbReference type="PANTHER" id="PTHR42904">
    <property type="entry name" value="NUDIX HYDROLASE, NUDC SUBFAMILY"/>
    <property type="match status" value="1"/>
</dbReference>
<comment type="cofactor">
    <cofactor evidence="2">
        <name>Zn(2+)</name>
        <dbReference type="ChEBI" id="CHEBI:29105"/>
    </cofactor>
</comment>
<comment type="cofactor">
    <cofactor evidence="1">
        <name>Mg(2+)</name>
        <dbReference type="ChEBI" id="CHEBI:18420"/>
    </cofactor>
</comment>
<keyword evidence="5" id="KW-0479">Metal-binding</keyword>
<keyword evidence="8" id="KW-0520">NAD</keyword>
<dbReference type="InterPro" id="IPR015797">
    <property type="entry name" value="NUDIX_hydrolase-like_dom_sf"/>
</dbReference>
<dbReference type="Pfam" id="PF09297">
    <property type="entry name" value="Zn_ribbon_NUD"/>
    <property type="match status" value="1"/>
</dbReference>
<dbReference type="PANTHER" id="PTHR42904:SF6">
    <property type="entry name" value="NAD-CAPPED RNA HYDROLASE NUDT12"/>
    <property type="match status" value="1"/>
</dbReference>
<dbReference type="GO" id="GO:0046872">
    <property type="term" value="F:metal ion binding"/>
    <property type="evidence" value="ECO:0007669"/>
    <property type="project" value="UniProtKB-KW"/>
</dbReference>
<keyword evidence="7" id="KW-0460">Magnesium</keyword>
<evidence type="ECO:0000313" key="12">
    <source>
        <dbReference type="Proteomes" id="UP000183995"/>
    </source>
</evidence>
<comment type="catalytic activity">
    <reaction evidence="9">
        <text>a 5'-end NAD(+)-phospho-ribonucleoside in mRNA + H2O = a 5'-end phospho-adenosine-phospho-ribonucleoside in mRNA + beta-nicotinamide D-ribonucleotide + 2 H(+)</text>
        <dbReference type="Rhea" id="RHEA:60876"/>
        <dbReference type="Rhea" id="RHEA-COMP:15698"/>
        <dbReference type="Rhea" id="RHEA-COMP:15719"/>
        <dbReference type="ChEBI" id="CHEBI:14649"/>
        <dbReference type="ChEBI" id="CHEBI:15377"/>
        <dbReference type="ChEBI" id="CHEBI:15378"/>
        <dbReference type="ChEBI" id="CHEBI:144029"/>
        <dbReference type="ChEBI" id="CHEBI:144051"/>
    </reaction>
    <physiologicalReaction direction="left-to-right" evidence="9">
        <dbReference type="Rhea" id="RHEA:60877"/>
    </physiologicalReaction>
</comment>
<evidence type="ECO:0000256" key="8">
    <source>
        <dbReference type="ARBA" id="ARBA00023027"/>
    </source>
</evidence>
<evidence type="ECO:0000256" key="1">
    <source>
        <dbReference type="ARBA" id="ARBA00001946"/>
    </source>
</evidence>
<dbReference type="AlphaFoldDB" id="A0A1M5YZZ9"/>
<reference evidence="11 12" key="1">
    <citation type="submission" date="2016-11" db="EMBL/GenBank/DDBJ databases">
        <authorList>
            <person name="Jaros S."/>
            <person name="Januszkiewicz K."/>
            <person name="Wedrychowicz H."/>
        </authorList>
    </citation>
    <scope>NUCLEOTIDE SEQUENCE [LARGE SCALE GENOMIC DNA]</scope>
    <source>
        <strain evidence="11 12">DSM 10068</strain>
    </source>
</reference>
<protein>
    <recommendedName>
        <fullName evidence="4">NAD(+) diphosphatase</fullName>
        <ecNumber evidence="4">3.6.1.22</ecNumber>
    </recommendedName>
</protein>
<dbReference type="InterPro" id="IPR049734">
    <property type="entry name" value="NudC-like_C"/>
</dbReference>
<dbReference type="GO" id="GO:0005829">
    <property type="term" value="C:cytosol"/>
    <property type="evidence" value="ECO:0007669"/>
    <property type="project" value="TreeGrafter"/>
</dbReference>
<evidence type="ECO:0000313" key="11">
    <source>
        <dbReference type="EMBL" id="SHI17597.1"/>
    </source>
</evidence>
<dbReference type="GO" id="GO:0019677">
    <property type="term" value="P:NAD+ catabolic process"/>
    <property type="evidence" value="ECO:0007669"/>
    <property type="project" value="TreeGrafter"/>
</dbReference>
<evidence type="ECO:0000259" key="10">
    <source>
        <dbReference type="PROSITE" id="PS51462"/>
    </source>
</evidence>
<dbReference type="PROSITE" id="PS51462">
    <property type="entry name" value="NUDIX"/>
    <property type="match status" value="1"/>
</dbReference>
<sequence length="277" mass="31055">MFQDIEPRVFRNEYTPKVPSGEDYIAFSRKGMLLMEEDGGGALTLPRCSQAAELFPEESKDPVYLFSVDGTSFFLAAREAPETGRFRYQSAFVFRELEPGWLAFAGATAAHLALWYDTHRYCGRCTTPTIHKKNERAVVCPHCGNTEYPKISPVVIVAITDGDRLLLTKYAAGYNRYALVAGFAEIGETLEGTVRREVMEEVGLRVKNIRYYKSQPWAFSCSLLSGFFCEVDGSTQVRVDQNELSDAVWFDRKDIPPGDSTLSLTWTMVEAFRSGGA</sequence>
<keyword evidence="6" id="KW-0378">Hydrolase</keyword>
<dbReference type="NCBIfam" id="NF001299">
    <property type="entry name" value="PRK00241.1"/>
    <property type="match status" value="1"/>
</dbReference>
<dbReference type="CDD" id="cd03429">
    <property type="entry name" value="NUDIX_NADH_pyrophosphatase_Nudt13"/>
    <property type="match status" value="1"/>
</dbReference>